<evidence type="ECO:0000256" key="1">
    <source>
        <dbReference type="ARBA" id="ARBA00001947"/>
    </source>
</evidence>
<evidence type="ECO:0000256" key="2">
    <source>
        <dbReference type="ARBA" id="ARBA00022679"/>
    </source>
</evidence>
<evidence type="ECO:0000256" key="4">
    <source>
        <dbReference type="ARBA" id="ARBA00022833"/>
    </source>
</evidence>
<dbReference type="OrthoDB" id="9155960at2"/>
<dbReference type="PANTHER" id="PTHR37418:SF2">
    <property type="entry name" value="3-KETO-5-AMINOHEXANOATE CLEAVAGE ENZYME"/>
    <property type="match status" value="1"/>
</dbReference>
<dbReference type="STRING" id="197479.BFW38_04575"/>
<accession>A0A1E2V7D9</accession>
<comment type="caution">
    <text evidence="5">The sequence shown here is derived from an EMBL/GenBank/DDBJ whole genome shotgun (WGS) entry which is preliminary data.</text>
</comment>
<keyword evidence="3" id="KW-0479">Metal-binding</keyword>
<dbReference type="GO" id="GO:0043720">
    <property type="term" value="F:3-keto-5-aminohexanoate cleavage activity"/>
    <property type="evidence" value="ECO:0007669"/>
    <property type="project" value="InterPro"/>
</dbReference>
<reference evidence="5 6" key="1">
    <citation type="submission" date="2016-08" db="EMBL/GenBank/DDBJ databases">
        <authorList>
            <person name="Seilhamer J.J."/>
        </authorList>
    </citation>
    <scope>NUCLEOTIDE SEQUENCE [LARGE SCALE GENOMIC DNA]</scope>
    <source>
        <strain evidence="5 6">PH27A</strain>
    </source>
</reference>
<keyword evidence="2 5" id="KW-0808">Transferase</keyword>
<evidence type="ECO:0000313" key="5">
    <source>
        <dbReference type="EMBL" id="ODC02930.1"/>
    </source>
</evidence>
<dbReference type="EMBL" id="MDTQ01000001">
    <property type="protein sequence ID" value="ODC02930.1"/>
    <property type="molecule type" value="Genomic_DNA"/>
</dbReference>
<comment type="cofactor">
    <cofactor evidence="1">
        <name>Zn(2+)</name>
        <dbReference type="ChEBI" id="CHEBI:29105"/>
    </cofactor>
</comment>
<organism evidence="5 6">
    <name type="scientific">Terasakiispira papahanaumokuakeensis</name>
    <dbReference type="NCBI Taxonomy" id="197479"/>
    <lineage>
        <taxon>Bacteria</taxon>
        <taxon>Pseudomonadati</taxon>
        <taxon>Pseudomonadota</taxon>
        <taxon>Gammaproteobacteria</taxon>
        <taxon>Oceanospirillales</taxon>
        <taxon>Terasakiispira</taxon>
    </lineage>
</organism>
<dbReference type="AlphaFoldDB" id="A0A1E2V7D9"/>
<dbReference type="InterPro" id="IPR008567">
    <property type="entry name" value="BKACE"/>
</dbReference>
<dbReference type="PANTHER" id="PTHR37418">
    <property type="entry name" value="3-KETO-5-AMINOHEXANOATE CLEAVAGE ENZYME-RELATED"/>
    <property type="match status" value="1"/>
</dbReference>
<gene>
    <name evidence="5" type="ORF">BFW38_04575</name>
</gene>
<dbReference type="Gene3D" id="3.20.20.70">
    <property type="entry name" value="Aldolase class I"/>
    <property type="match status" value="1"/>
</dbReference>
<evidence type="ECO:0000313" key="6">
    <source>
        <dbReference type="Proteomes" id="UP000094291"/>
    </source>
</evidence>
<dbReference type="Proteomes" id="UP000094291">
    <property type="component" value="Unassembled WGS sequence"/>
</dbReference>
<protein>
    <submittedName>
        <fullName evidence="5">Class III aminotransferase</fullName>
    </submittedName>
</protein>
<keyword evidence="5" id="KW-0032">Aminotransferase</keyword>
<dbReference type="RefSeq" id="WP_068997325.1">
    <property type="nucleotide sequence ID" value="NZ_MDTQ01000001.1"/>
</dbReference>
<evidence type="ECO:0000256" key="3">
    <source>
        <dbReference type="ARBA" id="ARBA00022723"/>
    </source>
</evidence>
<dbReference type="GO" id="GO:0046872">
    <property type="term" value="F:metal ion binding"/>
    <property type="evidence" value="ECO:0007669"/>
    <property type="project" value="UniProtKB-KW"/>
</dbReference>
<proteinExistence type="predicted"/>
<sequence length="274" mass="29749">MNNMSAQRLIIVAPNGARKTKLDHPRLPITAADIAAEVKACQQAGAGMVHLHARNERGEHSLEIKDNAAVLEAVRAVVGDELVIQLTTEAVGRYTPDQQMALIRALRPEAASFALSELIPDEAAISKAQVFFHWVAEAGIIAQYILYSPAQLQRYHQLCARGVLPSSHHHVLLVLGRYQAQQQSQPEDVTPFLTSLSSLPVRWALCAFGQQEQACLMRAAQLGGDVRVGFENNLYRPDGGAAVSNADQVSALQQALSDHGMSSMSAAAFRALWQ</sequence>
<keyword evidence="4" id="KW-0862">Zinc</keyword>
<name>A0A1E2V7D9_9GAMM</name>
<keyword evidence="6" id="KW-1185">Reference proteome</keyword>
<dbReference type="GO" id="GO:0008483">
    <property type="term" value="F:transaminase activity"/>
    <property type="evidence" value="ECO:0007669"/>
    <property type="project" value="UniProtKB-KW"/>
</dbReference>
<dbReference type="Pfam" id="PF05853">
    <property type="entry name" value="BKACE"/>
    <property type="match status" value="1"/>
</dbReference>
<dbReference type="InterPro" id="IPR013785">
    <property type="entry name" value="Aldolase_TIM"/>
</dbReference>